<evidence type="ECO:0000313" key="3">
    <source>
        <dbReference type="Proteomes" id="UP000799753"/>
    </source>
</evidence>
<dbReference type="Proteomes" id="UP000799753">
    <property type="component" value="Unassembled WGS sequence"/>
</dbReference>
<feature type="compositionally biased region" description="Acidic residues" evidence="1">
    <location>
        <begin position="467"/>
        <end position="505"/>
    </location>
</feature>
<evidence type="ECO:0000256" key="1">
    <source>
        <dbReference type="SAM" id="MobiDB-lite"/>
    </source>
</evidence>
<accession>A0A6A6RQ63</accession>
<keyword evidence="3" id="KW-1185">Reference proteome</keyword>
<evidence type="ECO:0000313" key="2">
    <source>
        <dbReference type="EMBL" id="KAF2637729.1"/>
    </source>
</evidence>
<proteinExistence type="predicted"/>
<evidence type="ECO:0008006" key="4">
    <source>
        <dbReference type="Google" id="ProtNLM"/>
    </source>
</evidence>
<dbReference type="OrthoDB" id="3750626at2759"/>
<sequence>MATTEESFIYRLPDELLLHVARQLRPRRRLATLGPLRSLSRTSKKLHSIAQEELYAGAWLPVSCGCHPRVNAAVQLLRTLLQRPERAAKVKKLRFSIVRRRVDELYREKQFDLDGIRAQCFKRLTALGYLEGHPWWTSLANDVESAYVGVLLSLLPNLETLHFTVREHHRGWPTLEPMSALFGMSTAPDAVVAALKNVRKLSTQDYGFMRDVSISKLKQLSLTRLDTGTVLRLNGPNSLPGATELQELCVGVSVQLLEAMYMHEMRVCLRDLFEALGCKKLKTLRIMLFNDAYCLGLTPVFSIQYFMKQLEPVLPTLRTLEIVLDFDDESTEWAWFFTQCEDPIESFEKLPVLEHLKLPQEFLFKYGGDRGISPVNIPKSLKSLGIVAPDHDIIEWVMKLLTLDDSSNVGLKTFVLHCRDGLIGPASDFASNVSPVWVELFDSYGIQSFLCDGRDGEKVSLTKLYELDPEDAWEDEEEDEADEDDDDDDDMPSLEDPDSVQDELDREMYIAEVD</sequence>
<dbReference type="AlphaFoldDB" id="A0A6A6RQ63"/>
<name>A0A6A6RQ63_9PLEO</name>
<protein>
    <recommendedName>
        <fullName evidence="4">F-box domain-containing protein</fullName>
    </recommendedName>
</protein>
<organism evidence="2 3">
    <name type="scientific">Massarina eburnea CBS 473.64</name>
    <dbReference type="NCBI Taxonomy" id="1395130"/>
    <lineage>
        <taxon>Eukaryota</taxon>
        <taxon>Fungi</taxon>
        <taxon>Dikarya</taxon>
        <taxon>Ascomycota</taxon>
        <taxon>Pezizomycotina</taxon>
        <taxon>Dothideomycetes</taxon>
        <taxon>Pleosporomycetidae</taxon>
        <taxon>Pleosporales</taxon>
        <taxon>Massarineae</taxon>
        <taxon>Massarinaceae</taxon>
        <taxon>Massarina</taxon>
    </lineage>
</organism>
<feature type="region of interest" description="Disordered" evidence="1">
    <location>
        <begin position="466"/>
        <end position="505"/>
    </location>
</feature>
<dbReference type="EMBL" id="MU006792">
    <property type="protein sequence ID" value="KAF2637729.1"/>
    <property type="molecule type" value="Genomic_DNA"/>
</dbReference>
<gene>
    <name evidence="2" type="ORF">P280DRAFT_471908</name>
</gene>
<reference evidence="2" key="1">
    <citation type="journal article" date="2020" name="Stud. Mycol.">
        <title>101 Dothideomycetes genomes: a test case for predicting lifestyles and emergence of pathogens.</title>
        <authorList>
            <person name="Haridas S."/>
            <person name="Albert R."/>
            <person name="Binder M."/>
            <person name="Bloem J."/>
            <person name="Labutti K."/>
            <person name="Salamov A."/>
            <person name="Andreopoulos B."/>
            <person name="Baker S."/>
            <person name="Barry K."/>
            <person name="Bills G."/>
            <person name="Bluhm B."/>
            <person name="Cannon C."/>
            <person name="Castanera R."/>
            <person name="Culley D."/>
            <person name="Daum C."/>
            <person name="Ezra D."/>
            <person name="Gonzalez J."/>
            <person name="Henrissat B."/>
            <person name="Kuo A."/>
            <person name="Liang C."/>
            <person name="Lipzen A."/>
            <person name="Lutzoni F."/>
            <person name="Magnuson J."/>
            <person name="Mondo S."/>
            <person name="Nolan M."/>
            <person name="Ohm R."/>
            <person name="Pangilinan J."/>
            <person name="Park H.-J."/>
            <person name="Ramirez L."/>
            <person name="Alfaro M."/>
            <person name="Sun H."/>
            <person name="Tritt A."/>
            <person name="Yoshinaga Y."/>
            <person name="Zwiers L.-H."/>
            <person name="Turgeon B."/>
            <person name="Goodwin S."/>
            <person name="Spatafora J."/>
            <person name="Crous P."/>
            <person name="Grigoriev I."/>
        </authorList>
    </citation>
    <scope>NUCLEOTIDE SEQUENCE</scope>
    <source>
        <strain evidence="2">CBS 473.64</strain>
    </source>
</reference>